<feature type="region of interest" description="Disordered" evidence="1">
    <location>
        <begin position="77"/>
        <end position="96"/>
    </location>
</feature>
<evidence type="ECO:0000256" key="2">
    <source>
        <dbReference type="SAM" id="Phobius"/>
    </source>
</evidence>
<accession>A0A7R8ZJ89</accession>
<dbReference type="InterPro" id="IPR035914">
    <property type="entry name" value="Sperma_CUB_dom_sf"/>
</dbReference>
<evidence type="ECO:0000256" key="1">
    <source>
        <dbReference type="SAM" id="MobiDB-lite"/>
    </source>
</evidence>
<dbReference type="SUPFAM" id="SSF49854">
    <property type="entry name" value="Spermadhesin, CUB domain"/>
    <property type="match status" value="1"/>
</dbReference>
<feature type="compositionally biased region" description="Polar residues" evidence="1">
    <location>
        <begin position="78"/>
        <end position="96"/>
    </location>
</feature>
<proteinExistence type="predicted"/>
<keyword evidence="2" id="KW-0472">Membrane</keyword>
<dbReference type="AlphaFoldDB" id="A0A7R8ZJ89"/>
<keyword evidence="2" id="KW-0812">Transmembrane</keyword>
<dbReference type="EMBL" id="OB660878">
    <property type="protein sequence ID" value="CAD7226626.1"/>
    <property type="molecule type" value="Genomic_DNA"/>
</dbReference>
<name>A0A7R8ZJ89_9CRUS</name>
<gene>
    <name evidence="3" type="ORF">CTOB1V02_LOCUS4542</name>
</gene>
<evidence type="ECO:0000313" key="3">
    <source>
        <dbReference type="EMBL" id="CAD7226626.1"/>
    </source>
</evidence>
<protein>
    <submittedName>
        <fullName evidence="3">Uncharacterized protein</fullName>
    </submittedName>
</protein>
<dbReference type="Gene3D" id="2.60.120.290">
    <property type="entry name" value="Spermadhesin, CUB domain"/>
    <property type="match status" value="1"/>
</dbReference>
<organism evidence="3">
    <name type="scientific">Cyprideis torosa</name>
    <dbReference type="NCBI Taxonomy" id="163714"/>
    <lineage>
        <taxon>Eukaryota</taxon>
        <taxon>Metazoa</taxon>
        <taxon>Ecdysozoa</taxon>
        <taxon>Arthropoda</taxon>
        <taxon>Crustacea</taxon>
        <taxon>Oligostraca</taxon>
        <taxon>Ostracoda</taxon>
        <taxon>Podocopa</taxon>
        <taxon>Podocopida</taxon>
        <taxon>Cytherocopina</taxon>
        <taxon>Cytheroidea</taxon>
        <taxon>Cytherideidae</taxon>
        <taxon>Cyprideis</taxon>
    </lineage>
</organism>
<sequence length="133" mass="14706">MALMYYCERRCDDTDTDFIEISDSFAADRKRKRLCGTTKPDPLRSEEGFFRLTFVSGPGPGGGTGFKAKYSFKDRANIGSNSRENPQSVGEMTSSASTTLASQGKFFTWHSRFLVGLLVQALVATMFLLICSC</sequence>
<reference evidence="3" key="1">
    <citation type="submission" date="2020-11" db="EMBL/GenBank/DDBJ databases">
        <authorList>
            <person name="Tran Van P."/>
        </authorList>
    </citation>
    <scope>NUCLEOTIDE SEQUENCE</scope>
</reference>
<feature type="transmembrane region" description="Helical" evidence="2">
    <location>
        <begin position="113"/>
        <end position="130"/>
    </location>
</feature>
<keyword evidence="2" id="KW-1133">Transmembrane helix</keyword>